<dbReference type="RefSeq" id="WP_073198523.1">
    <property type="nucleotide sequence ID" value="NZ_FRCZ01000001.1"/>
</dbReference>
<dbReference type="InterPro" id="IPR006128">
    <property type="entry name" value="Lipoprotein_PsaA-like"/>
</dbReference>
<name>A0A1M7IDX4_9BACI</name>
<keyword evidence="1 3" id="KW-0813">Transport</keyword>
<keyword evidence="6" id="KW-1185">Reference proteome</keyword>
<evidence type="ECO:0000256" key="3">
    <source>
        <dbReference type="RuleBase" id="RU003512"/>
    </source>
</evidence>
<evidence type="ECO:0000256" key="4">
    <source>
        <dbReference type="SAM" id="MobiDB-lite"/>
    </source>
</evidence>
<evidence type="ECO:0000256" key="1">
    <source>
        <dbReference type="ARBA" id="ARBA00022448"/>
    </source>
</evidence>
<dbReference type="STRING" id="1027249.SAMN05216179_0028"/>
<dbReference type="GO" id="GO:0030001">
    <property type="term" value="P:metal ion transport"/>
    <property type="evidence" value="ECO:0007669"/>
    <property type="project" value="InterPro"/>
</dbReference>
<evidence type="ECO:0000313" key="6">
    <source>
        <dbReference type="Proteomes" id="UP000184184"/>
    </source>
</evidence>
<dbReference type="GO" id="GO:0007155">
    <property type="term" value="P:cell adhesion"/>
    <property type="evidence" value="ECO:0007669"/>
    <property type="project" value="InterPro"/>
</dbReference>
<proteinExistence type="inferred from homology"/>
<organism evidence="5 6">
    <name type="scientific">Gracilibacillus kekensis</name>
    <dbReference type="NCBI Taxonomy" id="1027249"/>
    <lineage>
        <taxon>Bacteria</taxon>
        <taxon>Bacillati</taxon>
        <taxon>Bacillota</taxon>
        <taxon>Bacilli</taxon>
        <taxon>Bacillales</taxon>
        <taxon>Bacillaceae</taxon>
        <taxon>Gracilibacillus</taxon>
    </lineage>
</organism>
<dbReference type="GO" id="GO:0046872">
    <property type="term" value="F:metal ion binding"/>
    <property type="evidence" value="ECO:0007669"/>
    <property type="project" value="InterPro"/>
</dbReference>
<dbReference type="InterPro" id="IPR050492">
    <property type="entry name" value="Bact_metal-bind_prot9"/>
</dbReference>
<reference evidence="5 6" key="1">
    <citation type="submission" date="2016-11" db="EMBL/GenBank/DDBJ databases">
        <authorList>
            <person name="Jaros S."/>
            <person name="Januszkiewicz K."/>
            <person name="Wedrychowicz H."/>
        </authorList>
    </citation>
    <scope>NUCLEOTIDE SEQUENCE [LARGE SCALE GENOMIC DNA]</scope>
    <source>
        <strain evidence="5 6">CGMCC 1.10681</strain>
    </source>
</reference>
<evidence type="ECO:0000256" key="2">
    <source>
        <dbReference type="ARBA" id="ARBA00022729"/>
    </source>
</evidence>
<dbReference type="SUPFAM" id="SSF53807">
    <property type="entry name" value="Helical backbone' metal receptor"/>
    <property type="match status" value="1"/>
</dbReference>
<dbReference type="PANTHER" id="PTHR42953">
    <property type="entry name" value="HIGH-AFFINITY ZINC UPTAKE SYSTEM PROTEIN ZNUA-RELATED"/>
    <property type="match status" value="1"/>
</dbReference>
<accession>A0A1M7IDX4</accession>
<evidence type="ECO:0000313" key="5">
    <source>
        <dbReference type="EMBL" id="SHM39026.1"/>
    </source>
</evidence>
<dbReference type="InterPro" id="IPR006127">
    <property type="entry name" value="ZnuA-like"/>
</dbReference>
<dbReference type="PANTHER" id="PTHR42953:SF8">
    <property type="entry name" value="ZINT DOMAIN-CONTAINING PROTEIN"/>
    <property type="match status" value="1"/>
</dbReference>
<keyword evidence="2" id="KW-0732">Signal</keyword>
<dbReference type="Proteomes" id="UP000184184">
    <property type="component" value="Unassembled WGS sequence"/>
</dbReference>
<dbReference type="AlphaFoldDB" id="A0A1M7IDX4"/>
<dbReference type="PRINTS" id="PR00691">
    <property type="entry name" value="ADHESINB"/>
</dbReference>
<dbReference type="EMBL" id="FRCZ01000001">
    <property type="protein sequence ID" value="SHM39026.1"/>
    <property type="molecule type" value="Genomic_DNA"/>
</dbReference>
<dbReference type="PROSITE" id="PS51257">
    <property type="entry name" value="PROKAR_LIPOPROTEIN"/>
    <property type="match status" value="1"/>
</dbReference>
<dbReference type="Pfam" id="PF01297">
    <property type="entry name" value="ZnuA"/>
    <property type="match status" value="1"/>
</dbReference>
<sequence>MKKFGVFVTLIILLIGCSSNQDTQANNEKSEGKITIYSTLYPLAYFAEEIGGELVEVETVLPPGADPHNYEPTSKTMIDIAESDMFLFNGANLEAYASKMEEALAEEDVLMVEASEGVSLVEHVHHHEEQHEQEDTHEGEKEHGHDHEDGEDHGHEHEAHDQEDEEDHEHTDNQQVAEESNDGHDHDHGDADPHLWLDPIRAIELARNVKDSLIELHPDQEETFDSNFHSLEERLIELDESYHQQLENATNNEILVTHAAYGYWEQSYGIEQIALAGLSPSEEPSQKQLENIIDHVQERNIQYLLFEQNVEPKVAEVIQAETNVESLQLHNLSILTEEDVENQETYFTLMERNLEVLNTALEY</sequence>
<dbReference type="InterPro" id="IPR006129">
    <property type="entry name" value="AdhesinB"/>
</dbReference>
<dbReference type="OrthoDB" id="9810636at2"/>
<dbReference type="Gene3D" id="3.40.50.1980">
    <property type="entry name" value="Nitrogenase molybdenum iron protein domain"/>
    <property type="match status" value="3"/>
</dbReference>
<protein>
    <submittedName>
        <fullName evidence="5">Zinc transport system substrate-binding protein</fullName>
    </submittedName>
</protein>
<feature type="compositionally biased region" description="Basic and acidic residues" evidence="4">
    <location>
        <begin position="181"/>
        <end position="193"/>
    </location>
</feature>
<feature type="region of interest" description="Disordered" evidence="4">
    <location>
        <begin position="125"/>
        <end position="193"/>
    </location>
</feature>
<gene>
    <name evidence="5" type="ORF">SAMN05216179_0028</name>
</gene>
<dbReference type="PRINTS" id="PR00690">
    <property type="entry name" value="ADHESNFAMILY"/>
</dbReference>
<comment type="similarity">
    <text evidence="3">Belongs to the bacterial solute-binding protein 9 family.</text>
</comment>
<feature type="compositionally biased region" description="Basic and acidic residues" evidence="4">
    <location>
        <begin position="125"/>
        <end position="160"/>
    </location>
</feature>